<dbReference type="AlphaFoldDB" id="Q09BS7"/>
<dbReference type="EMBL" id="AAMD01000008">
    <property type="protein sequence ID" value="EAU69168.1"/>
    <property type="molecule type" value="Genomic_DNA"/>
</dbReference>
<reference evidence="3 4" key="1">
    <citation type="submission" date="2006-04" db="EMBL/GenBank/DDBJ databases">
        <authorList>
            <person name="Nierman W.C."/>
        </authorList>
    </citation>
    <scope>NUCLEOTIDE SEQUENCE [LARGE SCALE GENOMIC DNA]</scope>
    <source>
        <strain evidence="3 4">DW4/3-1</strain>
    </source>
</reference>
<dbReference type="Pfam" id="PF01712">
    <property type="entry name" value="dNK"/>
    <property type="match status" value="1"/>
</dbReference>
<evidence type="ECO:0000313" key="4">
    <source>
        <dbReference type="Proteomes" id="UP000032702"/>
    </source>
</evidence>
<dbReference type="SUPFAM" id="SSF52540">
    <property type="entry name" value="P-loop containing nucleoside triphosphate hydrolases"/>
    <property type="match status" value="1"/>
</dbReference>
<dbReference type="Gene3D" id="3.40.50.300">
    <property type="entry name" value="P-loop containing nucleotide triphosphate hydrolases"/>
    <property type="match status" value="1"/>
</dbReference>
<proteinExistence type="predicted"/>
<organism evidence="3 4">
    <name type="scientific">Stigmatella aurantiaca (strain DW4/3-1)</name>
    <dbReference type="NCBI Taxonomy" id="378806"/>
    <lineage>
        <taxon>Bacteria</taxon>
        <taxon>Pseudomonadati</taxon>
        <taxon>Myxococcota</taxon>
        <taxon>Myxococcia</taxon>
        <taxon>Myxococcales</taxon>
        <taxon>Cystobacterineae</taxon>
        <taxon>Archangiaceae</taxon>
        <taxon>Stigmatella</taxon>
    </lineage>
</organism>
<dbReference type="InterPro" id="IPR031314">
    <property type="entry name" value="DNK_dom"/>
</dbReference>
<dbReference type="EC" id="2.7.1.76" evidence="3"/>
<comment type="caution">
    <text evidence="3">The sequence shown here is derived from an EMBL/GenBank/DDBJ whole genome shotgun (WGS) entry which is preliminary data.</text>
</comment>
<evidence type="ECO:0000313" key="3">
    <source>
        <dbReference type="EMBL" id="EAU69168.1"/>
    </source>
</evidence>
<keyword evidence="3" id="KW-0418">Kinase</keyword>
<evidence type="ECO:0000256" key="1">
    <source>
        <dbReference type="SAM" id="MobiDB-lite"/>
    </source>
</evidence>
<protein>
    <submittedName>
        <fullName evidence="3">Deoxyadenosine kinase</fullName>
        <ecNumber evidence="3">2.7.1.76</ecNumber>
    </submittedName>
</protein>
<accession>Q09BS7</accession>
<dbReference type="PANTHER" id="PTHR10513">
    <property type="entry name" value="DEOXYNUCLEOSIDE KINASE"/>
    <property type="match status" value="1"/>
</dbReference>
<keyword evidence="3" id="KW-0808">Transferase</keyword>
<sequence>MLKRSADPTEPPPGASSTARPPLEEPRKVAGKAAPCFVVSRMDYRYIVVEGPIGVGKTSLSNLLAERFNARRVLEVVEENPFLSSFYLDRQKYAFQTQTFFLLSRFRQQQELFQQDLFSSVTVSDYLFAKDRIFACLTLDSHELALYDRVFEALGPRVTKPDLVIYLQARLDVLLHRIKKRGREFERKFDAGYLEELVHAYNEFFSHYTETPLLVVNTSDIDFVNSETDREALIQSIHNARQPGIHHHEPGPGRRA</sequence>
<dbReference type="InterPro" id="IPR027417">
    <property type="entry name" value="P-loop_NTPase"/>
</dbReference>
<name>Q09BS7_STIAD</name>
<dbReference type="GO" id="GO:0004136">
    <property type="term" value="F:deoxyadenosine kinase activity"/>
    <property type="evidence" value="ECO:0007669"/>
    <property type="project" value="UniProtKB-EC"/>
</dbReference>
<feature type="domain" description="Deoxynucleoside kinase" evidence="2">
    <location>
        <begin position="47"/>
        <end position="238"/>
    </location>
</feature>
<dbReference type="GO" id="GO:0005737">
    <property type="term" value="C:cytoplasm"/>
    <property type="evidence" value="ECO:0007669"/>
    <property type="project" value="TreeGrafter"/>
</dbReference>
<dbReference type="CDD" id="cd01673">
    <property type="entry name" value="dNK"/>
    <property type="match status" value="1"/>
</dbReference>
<dbReference type="InterPro" id="IPR050566">
    <property type="entry name" value="Deoxyribonucleoside_kinase"/>
</dbReference>
<dbReference type="PATRIC" id="fig|378806.16.peg.8537"/>
<gene>
    <name evidence="3" type="ORF">STIAU_6165</name>
</gene>
<dbReference type="Proteomes" id="UP000032702">
    <property type="component" value="Unassembled WGS sequence"/>
</dbReference>
<evidence type="ECO:0000259" key="2">
    <source>
        <dbReference type="Pfam" id="PF01712"/>
    </source>
</evidence>
<dbReference type="PANTHER" id="PTHR10513:SF46">
    <property type="entry name" value="DEOXYGUANOSINE KINASE"/>
    <property type="match status" value="1"/>
</dbReference>
<feature type="region of interest" description="Disordered" evidence="1">
    <location>
        <begin position="1"/>
        <end position="27"/>
    </location>
</feature>